<dbReference type="Proteomes" id="UP000230202">
    <property type="component" value="Unassembled WGS sequence"/>
</dbReference>
<accession>A0A2N9X9Y7</accession>
<dbReference type="Pfam" id="PF02325">
    <property type="entry name" value="CCB3_YggT"/>
    <property type="match status" value="1"/>
</dbReference>
<dbReference type="AlphaFoldDB" id="A0A2N9X9Y7"/>
<keyword evidence="1" id="KW-0472">Membrane</keyword>
<name>A0A2N9X9Y7_9NEIS</name>
<comment type="caution">
    <text evidence="2">The sequence shown here is derived from an EMBL/GenBank/DDBJ whole genome shotgun (WGS) entry which is preliminary data.</text>
</comment>
<dbReference type="InterPro" id="IPR003425">
    <property type="entry name" value="CCB3/YggT"/>
</dbReference>
<keyword evidence="1" id="KW-0812">Transmembrane</keyword>
<keyword evidence="1" id="KW-1133">Transmembrane helix</keyword>
<feature type="transmembrane region" description="Helical" evidence="1">
    <location>
        <begin position="151"/>
        <end position="173"/>
    </location>
</feature>
<proteinExistence type="predicted"/>
<feature type="transmembrane region" description="Helical" evidence="1">
    <location>
        <begin position="59"/>
        <end position="81"/>
    </location>
</feature>
<evidence type="ECO:0000313" key="3">
    <source>
        <dbReference type="Proteomes" id="UP000230202"/>
    </source>
</evidence>
<dbReference type="GO" id="GO:0016020">
    <property type="term" value="C:membrane"/>
    <property type="evidence" value="ECO:0007669"/>
    <property type="project" value="InterPro"/>
</dbReference>
<reference evidence="2" key="1">
    <citation type="journal article" date="2017" name="MBio">
        <title>Type VI secretion-mediated competition in the bee gut microbiome.</title>
        <authorList>
            <person name="Steele M.I."/>
            <person name="Kwong W.K."/>
            <person name="Powell J.E."/>
            <person name="Whiteley M."/>
            <person name="Moran N.A."/>
        </authorList>
    </citation>
    <scope>NUCLEOTIDE SEQUENCE [LARGE SCALE GENOMIC DNA]</scope>
    <source>
        <strain evidence="2">WkB273</strain>
    </source>
</reference>
<evidence type="ECO:0000256" key="1">
    <source>
        <dbReference type="SAM" id="Phobius"/>
    </source>
</evidence>
<evidence type="ECO:0008006" key="4">
    <source>
        <dbReference type="Google" id="ProtNLM"/>
    </source>
</evidence>
<dbReference type="RefSeq" id="WP_100151380.1">
    <property type="nucleotide sequence ID" value="NZ_MEIL01000001.1"/>
</dbReference>
<sequence>MISKTIFLLASALAIMCWARLLLQWGNLPFLHPLAQFSVRTTNWLIRPLRRIVPPLGRWDIACIVATLIIYFLASVINLITTFGWTQPDMRSIAASLFSSVLFSLRAMCYALFIGLVLRMFLSLCKPYSVLLLTLQRIFTPLTRPFAVLRLGRYDFSATVILIVLWLCLDWWLPLAANKISFWLISG</sequence>
<organism evidence="2 3">
    <name type="scientific">Snodgrassella alvi</name>
    <dbReference type="NCBI Taxonomy" id="1196083"/>
    <lineage>
        <taxon>Bacteria</taxon>
        <taxon>Pseudomonadati</taxon>
        <taxon>Pseudomonadota</taxon>
        <taxon>Betaproteobacteria</taxon>
        <taxon>Neisseriales</taxon>
        <taxon>Neisseriaceae</taxon>
        <taxon>Snodgrassella</taxon>
    </lineage>
</organism>
<dbReference type="EMBL" id="MEIL01000001">
    <property type="protein sequence ID" value="PIT42308.1"/>
    <property type="molecule type" value="Genomic_DNA"/>
</dbReference>
<evidence type="ECO:0000313" key="2">
    <source>
        <dbReference type="EMBL" id="PIT42308.1"/>
    </source>
</evidence>
<feature type="transmembrane region" description="Helical" evidence="1">
    <location>
        <begin position="93"/>
        <end position="114"/>
    </location>
</feature>
<gene>
    <name evidence="2" type="ORF">BHC54_00095</name>
</gene>
<protein>
    <recommendedName>
        <fullName evidence="4">YggT family protein</fullName>
    </recommendedName>
</protein>
<keyword evidence="3" id="KW-1185">Reference proteome</keyword>